<evidence type="ECO:0000313" key="2">
    <source>
        <dbReference type="EMBL" id="EKM50226.1"/>
    </source>
</evidence>
<dbReference type="OrthoDB" id="3222453at2759"/>
<proteinExistence type="predicted"/>
<gene>
    <name evidence="2" type="ORF">PHACADRAFT_105903</name>
</gene>
<reference evidence="2 3" key="1">
    <citation type="journal article" date="2012" name="BMC Genomics">
        <title>Comparative genomics of the white-rot fungi, Phanerochaete carnosa and P. chrysosporium, to elucidate the genetic basis of the distinct wood types they colonize.</title>
        <authorList>
            <person name="Suzuki H."/>
            <person name="MacDonald J."/>
            <person name="Syed K."/>
            <person name="Salamov A."/>
            <person name="Hori C."/>
            <person name="Aerts A."/>
            <person name="Henrissat B."/>
            <person name="Wiebenga A."/>
            <person name="vanKuyk P.A."/>
            <person name="Barry K."/>
            <person name="Lindquist E."/>
            <person name="LaButti K."/>
            <person name="Lapidus A."/>
            <person name="Lucas S."/>
            <person name="Coutinho P."/>
            <person name="Gong Y."/>
            <person name="Samejima M."/>
            <person name="Mahadevan R."/>
            <person name="Abou-Zaid M."/>
            <person name="de Vries R.P."/>
            <person name="Igarashi K."/>
            <person name="Yadav J.S."/>
            <person name="Grigoriev I.V."/>
            <person name="Master E.R."/>
        </authorList>
    </citation>
    <scope>NUCLEOTIDE SEQUENCE [LARGE SCALE GENOMIC DNA]</scope>
    <source>
        <strain evidence="2 3">HHB-10118-sp</strain>
    </source>
</reference>
<sequence length="384" mass="43116">MFFSQRLPSAPDEIYSSSLDTLHLGHALWYPEPHVTGEPHIGDVGFMREGAFVRLFNLDTSAPEKEVKFWPKRFENIESLPPDVLQIDSRSCPLVPDHYCSDGVERKEMHASVDVATSVGASATLSANYTCKAAQGAVLVLQSEAHTESLFENHLLHTYIARNYDKWYAYAKDDLGQAIQQESIIVIRGWVKTTSDWAAVAFRNTTTTTKFSLKGRVGNAVGAEMGGSRTSSVRGPRMQRQGKNYSAKASGLPVPEAKRNQCPFLKRYKLRRRPGFPWKVIASAGYHVLPDSGDARGTSGMEGVVAWDQDLDERGMYFFRMCCNAHKLIREQGEVLDPLDILLDYILENGYRVVDFASYLRQLQPPVRVDDTRKSLVSLWCCNI</sequence>
<dbReference type="HOGENOM" id="CLU_021108_0_1_1"/>
<evidence type="ECO:0000313" key="3">
    <source>
        <dbReference type="Proteomes" id="UP000008370"/>
    </source>
</evidence>
<dbReference type="GeneID" id="18907376"/>
<name>K5UKQ2_PHACS</name>
<dbReference type="Proteomes" id="UP000008370">
    <property type="component" value="Unassembled WGS sequence"/>
</dbReference>
<protein>
    <submittedName>
        <fullName evidence="2">Uncharacterized protein</fullName>
    </submittedName>
</protein>
<evidence type="ECO:0000256" key="1">
    <source>
        <dbReference type="SAM" id="MobiDB-lite"/>
    </source>
</evidence>
<organism evidence="2 3">
    <name type="scientific">Phanerochaete carnosa (strain HHB-10118-sp)</name>
    <name type="common">White-rot fungus</name>
    <name type="synonym">Peniophora carnosa</name>
    <dbReference type="NCBI Taxonomy" id="650164"/>
    <lineage>
        <taxon>Eukaryota</taxon>
        <taxon>Fungi</taxon>
        <taxon>Dikarya</taxon>
        <taxon>Basidiomycota</taxon>
        <taxon>Agaricomycotina</taxon>
        <taxon>Agaricomycetes</taxon>
        <taxon>Polyporales</taxon>
        <taxon>Phanerochaetaceae</taxon>
        <taxon>Phanerochaete</taxon>
    </lineage>
</organism>
<feature type="region of interest" description="Disordered" evidence="1">
    <location>
        <begin position="224"/>
        <end position="254"/>
    </location>
</feature>
<dbReference type="RefSeq" id="XP_007401413.1">
    <property type="nucleotide sequence ID" value="XM_007401351.1"/>
</dbReference>
<dbReference type="EMBL" id="JH930479">
    <property type="protein sequence ID" value="EKM50226.1"/>
    <property type="molecule type" value="Genomic_DNA"/>
</dbReference>
<accession>K5UKQ2</accession>
<dbReference type="KEGG" id="pco:PHACADRAFT_105903"/>
<dbReference type="InParanoid" id="K5UKQ2"/>
<dbReference type="AlphaFoldDB" id="K5UKQ2"/>
<keyword evidence="3" id="KW-1185">Reference proteome</keyword>